<sequence length="125" mass="12878">MPNLEFLLLAPGSSRCGEFQSRLEVGGAPGAGLGEGQDSSQAGAPPGAPIQGISMGLRSAGGLVLRSFLPCGSCLRSEVSGGPNGRSSWLWHCSVSLGKKDPPVQLPHPPPKFSLLDISLASSRW</sequence>
<feature type="region of interest" description="Disordered" evidence="1">
    <location>
        <begin position="27"/>
        <end position="51"/>
    </location>
</feature>
<gene>
    <name evidence="2" type="ORF">MRATA1EN1_LOCUS6287</name>
</gene>
<dbReference type="Proteomes" id="UP001176941">
    <property type="component" value="Chromosome 15"/>
</dbReference>
<evidence type="ECO:0000313" key="3">
    <source>
        <dbReference type="Proteomes" id="UP001176941"/>
    </source>
</evidence>
<protein>
    <submittedName>
        <fullName evidence="2">Uncharacterized protein</fullName>
    </submittedName>
</protein>
<proteinExistence type="predicted"/>
<reference evidence="2" key="1">
    <citation type="submission" date="2023-04" db="EMBL/GenBank/DDBJ databases">
        <authorList>
            <consortium name="ELIXIR-Norway"/>
        </authorList>
    </citation>
    <scope>NUCLEOTIDE SEQUENCE [LARGE SCALE GENOMIC DNA]</scope>
</reference>
<evidence type="ECO:0000256" key="1">
    <source>
        <dbReference type="SAM" id="MobiDB-lite"/>
    </source>
</evidence>
<accession>A0ABN8Y8L3</accession>
<keyword evidence="3" id="KW-1185">Reference proteome</keyword>
<dbReference type="EMBL" id="OX459951">
    <property type="protein sequence ID" value="CAI9157325.1"/>
    <property type="molecule type" value="Genomic_DNA"/>
</dbReference>
<evidence type="ECO:0000313" key="2">
    <source>
        <dbReference type="EMBL" id="CAI9157325.1"/>
    </source>
</evidence>
<organism evidence="2 3">
    <name type="scientific">Rangifer tarandus platyrhynchus</name>
    <name type="common">Svalbard reindeer</name>
    <dbReference type="NCBI Taxonomy" id="3082113"/>
    <lineage>
        <taxon>Eukaryota</taxon>
        <taxon>Metazoa</taxon>
        <taxon>Chordata</taxon>
        <taxon>Craniata</taxon>
        <taxon>Vertebrata</taxon>
        <taxon>Euteleostomi</taxon>
        <taxon>Mammalia</taxon>
        <taxon>Eutheria</taxon>
        <taxon>Laurasiatheria</taxon>
        <taxon>Artiodactyla</taxon>
        <taxon>Ruminantia</taxon>
        <taxon>Pecora</taxon>
        <taxon>Cervidae</taxon>
        <taxon>Odocoileinae</taxon>
        <taxon>Rangifer</taxon>
    </lineage>
</organism>
<name>A0ABN8Y8L3_RANTA</name>